<gene>
    <name evidence="1" type="ORF">METZ01_LOCUS258674</name>
</gene>
<proteinExistence type="predicted"/>
<dbReference type="AlphaFoldDB" id="A0A382J1B2"/>
<accession>A0A382J1B2</accession>
<name>A0A382J1B2_9ZZZZ</name>
<dbReference type="EMBL" id="UINC01071136">
    <property type="protein sequence ID" value="SVC05820.1"/>
    <property type="molecule type" value="Genomic_DNA"/>
</dbReference>
<sequence length="236" mass="27358">EVPHDLGYVLGNGPSRDRHRKQYAYGITYGCNSIYQEFPVDVLVVMDAWYQFQVIASGYPAEHECLFGGYNPMPIGVPPESLNPPHYDLHEYNPEDRKRADSWYYYATSAEDYEKAKKENYALPYWKPDCGYVCFVGENYKIKEIDYGVLPIKDLRPPSGAYALQEALKGGHDRVEVFGFDSIAGVFSTTSQIAYKEHDSDDTKIIEDRLDKWMTFYKTVTEHYNEIEIIWHTKED</sequence>
<protein>
    <submittedName>
        <fullName evidence="1">Uncharacterized protein</fullName>
    </submittedName>
</protein>
<organism evidence="1">
    <name type="scientific">marine metagenome</name>
    <dbReference type="NCBI Taxonomy" id="408172"/>
    <lineage>
        <taxon>unclassified sequences</taxon>
        <taxon>metagenomes</taxon>
        <taxon>ecological metagenomes</taxon>
    </lineage>
</organism>
<feature type="non-terminal residue" evidence="1">
    <location>
        <position position="1"/>
    </location>
</feature>
<evidence type="ECO:0000313" key="1">
    <source>
        <dbReference type="EMBL" id="SVC05820.1"/>
    </source>
</evidence>
<reference evidence="1" key="1">
    <citation type="submission" date="2018-05" db="EMBL/GenBank/DDBJ databases">
        <authorList>
            <person name="Lanie J.A."/>
            <person name="Ng W.-L."/>
            <person name="Kazmierczak K.M."/>
            <person name="Andrzejewski T.M."/>
            <person name="Davidsen T.M."/>
            <person name="Wayne K.J."/>
            <person name="Tettelin H."/>
            <person name="Glass J.I."/>
            <person name="Rusch D."/>
            <person name="Podicherti R."/>
            <person name="Tsui H.-C.T."/>
            <person name="Winkler M.E."/>
        </authorList>
    </citation>
    <scope>NUCLEOTIDE SEQUENCE</scope>
</reference>